<evidence type="ECO:0000313" key="9">
    <source>
        <dbReference type="EMBL" id="GIY82335.1"/>
    </source>
</evidence>
<feature type="compositionally biased region" description="Basic and acidic residues" evidence="5">
    <location>
        <begin position="341"/>
        <end position="363"/>
    </location>
</feature>
<feature type="region of interest" description="Disordered" evidence="5">
    <location>
        <begin position="474"/>
        <end position="524"/>
    </location>
</feature>
<dbReference type="AlphaFoldDB" id="A0AAV4WLQ0"/>
<comment type="caution">
    <text evidence="9">The sequence shown here is derived from an EMBL/GenBank/DDBJ whole genome shotgun (WGS) entry which is preliminary data.</text>
</comment>
<evidence type="ECO:0000259" key="8">
    <source>
        <dbReference type="PROSITE" id="PS51938"/>
    </source>
</evidence>
<dbReference type="SMART" id="SM00715">
    <property type="entry name" value="LA"/>
    <property type="match status" value="1"/>
</dbReference>
<dbReference type="PRINTS" id="PR00302">
    <property type="entry name" value="LUPUSLA"/>
</dbReference>
<feature type="region of interest" description="Disordered" evidence="5">
    <location>
        <begin position="447"/>
        <end position="466"/>
    </location>
</feature>
<evidence type="ECO:0000313" key="10">
    <source>
        <dbReference type="EMBL" id="GIY82349.1"/>
    </source>
</evidence>
<dbReference type="PROSITE" id="PS51938">
    <property type="entry name" value="SUZ_C"/>
    <property type="match status" value="1"/>
</dbReference>
<dbReference type="FunFam" id="1.10.10.10:FF:000158">
    <property type="entry name" value="La ribonucleoprotein domain family member 7"/>
    <property type="match status" value="1"/>
</dbReference>
<dbReference type="InterPro" id="IPR035979">
    <property type="entry name" value="RBD_domain_sf"/>
</dbReference>
<feature type="region of interest" description="Disordered" evidence="5">
    <location>
        <begin position="1"/>
        <end position="23"/>
    </location>
</feature>
<feature type="compositionally biased region" description="Low complexity" evidence="5">
    <location>
        <begin position="393"/>
        <end position="412"/>
    </location>
</feature>
<dbReference type="PROSITE" id="PS50102">
    <property type="entry name" value="RRM"/>
    <property type="match status" value="1"/>
</dbReference>
<dbReference type="InterPro" id="IPR045180">
    <property type="entry name" value="La_dom_prot"/>
</dbReference>
<comment type="subcellular location">
    <subcellularLocation>
        <location evidence="1">Nucleus</location>
    </subcellularLocation>
</comment>
<feature type="compositionally biased region" description="Polar residues" evidence="5">
    <location>
        <begin position="120"/>
        <end position="133"/>
    </location>
</feature>
<evidence type="ECO:0000259" key="7">
    <source>
        <dbReference type="PROSITE" id="PS50961"/>
    </source>
</evidence>
<dbReference type="InterPro" id="IPR036388">
    <property type="entry name" value="WH-like_DNA-bd_sf"/>
</dbReference>
<dbReference type="GO" id="GO:0003729">
    <property type="term" value="F:mRNA binding"/>
    <property type="evidence" value="ECO:0007669"/>
    <property type="project" value="TreeGrafter"/>
</dbReference>
<evidence type="ECO:0000256" key="5">
    <source>
        <dbReference type="SAM" id="MobiDB-lite"/>
    </source>
</evidence>
<dbReference type="InterPro" id="IPR012677">
    <property type="entry name" value="Nucleotide-bd_a/b_plait_sf"/>
</dbReference>
<feature type="compositionally biased region" description="Basic and acidic residues" evidence="5">
    <location>
        <begin position="372"/>
        <end position="388"/>
    </location>
</feature>
<gene>
    <name evidence="9" type="primary">LARP6</name>
    <name evidence="9" type="ORF">CDAR_173621</name>
    <name evidence="10" type="ORF">CDAR_173711</name>
</gene>
<dbReference type="PROSITE" id="PS50961">
    <property type="entry name" value="HTH_LA"/>
    <property type="match status" value="1"/>
</dbReference>
<dbReference type="GO" id="GO:0005634">
    <property type="term" value="C:nucleus"/>
    <property type="evidence" value="ECO:0007669"/>
    <property type="project" value="UniProtKB-SubCell"/>
</dbReference>
<dbReference type="InterPro" id="IPR006630">
    <property type="entry name" value="La_HTH"/>
</dbReference>
<dbReference type="CDD" id="cd08033">
    <property type="entry name" value="LARP_6"/>
    <property type="match status" value="1"/>
</dbReference>
<dbReference type="Gene3D" id="3.30.70.330">
    <property type="match status" value="1"/>
</dbReference>
<sequence>MSNPLLCHTGRRGRDHSFLPPTNHRPLCNPTGIKSVAGVPAHQSDLCSSDHLQTHSGRRREDILSLKLASFENFPFGIDFPALFFRERPFNMSAEVISVEKIETTMPVSTKLIDVDDETSSCGNHSDGQNLSDSDPKDSGIECNVSEQKHVSDIPDDETAVAILKMVEYYLSDANILKDPFLLKHVRRNKEGYVSLKLLASFRKVRSLSRNWKAVAYSIQKSSLLALNSEGTKVKRLTPLPDYDETVTSRSVIVSGFSSDKPSVDSVSEMFSSCGDIALVRILRPGGSIPSDVKKFLSKNPDMQSKICALVEFEEHAAARKALESVQVPGISVISVAIKEKATPESPKKTPPKDNQTENSKESPKKKKKNKKSIEKKSHDGETTAEQKRSRRSSSGSVSSQSSGYLSSSPTSNPFDSKFPRRHSYNPAIYNDPNSSFASLANRHFGSRDRLQKSGSESTEVLSPWRRRREQMMLSDSNLVSSTTSSTGSLLQSLPVRTIRMPKGPDGTNGFCTRAKTRLPSTAE</sequence>
<evidence type="ECO:0000259" key="6">
    <source>
        <dbReference type="PROSITE" id="PS50102"/>
    </source>
</evidence>
<feature type="domain" description="HTH La-type RNA-binding" evidence="7">
    <location>
        <begin position="153"/>
        <end position="244"/>
    </location>
</feature>
<evidence type="ECO:0000256" key="2">
    <source>
        <dbReference type="ARBA" id="ARBA00022884"/>
    </source>
</evidence>
<dbReference type="InterPro" id="IPR036390">
    <property type="entry name" value="WH_DNA-bd_sf"/>
</dbReference>
<evidence type="ECO:0000256" key="1">
    <source>
        <dbReference type="ARBA" id="ARBA00004123"/>
    </source>
</evidence>
<proteinExistence type="predicted"/>
<name>A0AAV4WLQ0_9ARAC</name>
<keyword evidence="11" id="KW-1185">Reference proteome</keyword>
<feature type="compositionally biased region" description="Low complexity" evidence="5">
    <location>
        <begin position="474"/>
        <end position="494"/>
    </location>
</feature>
<dbReference type="SUPFAM" id="SSF54928">
    <property type="entry name" value="RNA-binding domain, RBD"/>
    <property type="match status" value="1"/>
</dbReference>
<dbReference type="GO" id="GO:0006396">
    <property type="term" value="P:RNA processing"/>
    <property type="evidence" value="ECO:0007669"/>
    <property type="project" value="InterPro"/>
</dbReference>
<dbReference type="InterPro" id="IPR002344">
    <property type="entry name" value="Lupus_La"/>
</dbReference>
<accession>A0AAV4WLQ0</accession>
<feature type="region of interest" description="Disordered" evidence="5">
    <location>
        <begin position="341"/>
        <end position="441"/>
    </location>
</feature>
<feature type="domain" description="SUZ-C" evidence="8">
    <location>
        <begin position="468"/>
        <end position="515"/>
    </location>
</feature>
<dbReference type="EMBL" id="BPLQ01014717">
    <property type="protein sequence ID" value="GIY82335.1"/>
    <property type="molecule type" value="Genomic_DNA"/>
</dbReference>
<dbReference type="Gene3D" id="1.10.10.10">
    <property type="entry name" value="Winged helix-like DNA-binding domain superfamily/Winged helix DNA-binding domain"/>
    <property type="match status" value="1"/>
</dbReference>
<evidence type="ECO:0000256" key="4">
    <source>
        <dbReference type="PROSITE-ProRule" id="PRU00332"/>
    </source>
</evidence>
<evidence type="ECO:0000256" key="3">
    <source>
        <dbReference type="ARBA" id="ARBA00023242"/>
    </source>
</evidence>
<organism evidence="9 11">
    <name type="scientific">Caerostris darwini</name>
    <dbReference type="NCBI Taxonomy" id="1538125"/>
    <lineage>
        <taxon>Eukaryota</taxon>
        <taxon>Metazoa</taxon>
        <taxon>Ecdysozoa</taxon>
        <taxon>Arthropoda</taxon>
        <taxon>Chelicerata</taxon>
        <taxon>Arachnida</taxon>
        <taxon>Araneae</taxon>
        <taxon>Araneomorphae</taxon>
        <taxon>Entelegynae</taxon>
        <taxon>Araneoidea</taxon>
        <taxon>Araneidae</taxon>
        <taxon>Caerostris</taxon>
    </lineage>
</organism>
<dbReference type="PANTHER" id="PTHR22792">
    <property type="entry name" value="LUPUS LA PROTEIN-RELATED"/>
    <property type="match status" value="1"/>
</dbReference>
<feature type="region of interest" description="Disordered" evidence="5">
    <location>
        <begin position="117"/>
        <end position="140"/>
    </location>
</feature>
<dbReference type="EMBL" id="BPLQ01014717">
    <property type="protein sequence ID" value="GIY82349.1"/>
    <property type="molecule type" value="Genomic_DNA"/>
</dbReference>
<keyword evidence="2 4" id="KW-0694">RNA-binding</keyword>
<keyword evidence="3" id="KW-0539">Nucleus</keyword>
<dbReference type="GO" id="GO:1990904">
    <property type="term" value="C:ribonucleoprotein complex"/>
    <property type="evidence" value="ECO:0007669"/>
    <property type="project" value="InterPro"/>
</dbReference>
<dbReference type="SUPFAM" id="SSF46785">
    <property type="entry name" value="Winged helix' DNA-binding domain"/>
    <property type="match status" value="1"/>
</dbReference>
<protein>
    <submittedName>
        <fullName evidence="9">La-related protein 6</fullName>
    </submittedName>
</protein>
<dbReference type="Proteomes" id="UP001054837">
    <property type="component" value="Unassembled WGS sequence"/>
</dbReference>
<feature type="domain" description="RRM" evidence="6">
    <location>
        <begin position="250"/>
        <end position="341"/>
    </location>
</feature>
<dbReference type="InterPro" id="IPR000504">
    <property type="entry name" value="RRM_dom"/>
</dbReference>
<dbReference type="Pfam" id="PF05383">
    <property type="entry name" value="La"/>
    <property type="match status" value="1"/>
</dbReference>
<dbReference type="PANTHER" id="PTHR22792:SF140">
    <property type="entry name" value="ACHILLES, ISOFORM A"/>
    <property type="match status" value="1"/>
</dbReference>
<reference evidence="9 11" key="1">
    <citation type="submission" date="2021-06" db="EMBL/GenBank/DDBJ databases">
        <title>Caerostris darwini draft genome.</title>
        <authorList>
            <person name="Kono N."/>
            <person name="Arakawa K."/>
        </authorList>
    </citation>
    <scope>NUCLEOTIDE SEQUENCE [LARGE SCALE GENOMIC DNA]</scope>
</reference>
<evidence type="ECO:0000313" key="11">
    <source>
        <dbReference type="Proteomes" id="UP001054837"/>
    </source>
</evidence>
<dbReference type="InterPro" id="IPR024642">
    <property type="entry name" value="SUZ-C"/>
</dbReference>